<organism evidence="9 10">
    <name type="scientific">Paenibacillus catalpae</name>
    <dbReference type="NCBI Taxonomy" id="1045775"/>
    <lineage>
        <taxon>Bacteria</taxon>
        <taxon>Bacillati</taxon>
        <taxon>Bacillota</taxon>
        <taxon>Bacilli</taxon>
        <taxon>Bacillales</taxon>
        <taxon>Paenibacillaceae</taxon>
        <taxon>Paenibacillus</taxon>
    </lineage>
</organism>
<evidence type="ECO:0000256" key="2">
    <source>
        <dbReference type="ARBA" id="ARBA00007998"/>
    </source>
</evidence>
<keyword evidence="7 8" id="KW-0472">Membrane</keyword>
<protein>
    <submittedName>
        <fullName evidence="9">Spore germination protein (Amino acid permease)</fullName>
    </submittedName>
</protein>
<dbReference type="GO" id="GO:0016020">
    <property type="term" value="C:membrane"/>
    <property type="evidence" value="ECO:0007669"/>
    <property type="project" value="UniProtKB-SubCell"/>
</dbReference>
<comment type="subcellular location">
    <subcellularLocation>
        <location evidence="1">Membrane</location>
        <topology evidence="1">Multi-pass membrane protein</topology>
    </subcellularLocation>
</comment>
<feature type="transmembrane region" description="Helical" evidence="8">
    <location>
        <begin position="188"/>
        <end position="205"/>
    </location>
</feature>
<keyword evidence="10" id="KW-1185">Reference proteome</keyword>
<dbReference type="AlphaFoldDB" id="A0A1I1TC25"/>
<dbReference type="RefSeq" id="WP_175532693.1">
    <property type="nucleotide sequence ID" value="NZ_FOMT01000001.1"/>
</dbReference>
<gene>
    <name evidence="9" type="ORF">SAMN05216378_0334</name>
</gene>
<feature type="transmembrane region" description="Helical" evidence="8">
    <location>
        <begin position="9"/>
        <end position="26"/>
    </location>
</feature>
<feature type="transmembrane region" description="Helical" evidence="8">
    <location>
        <begin position="79"/>
        <end position="104"/>
    </location>
</feature>
<feature type="transmembrane region" description="Helical" evidence="8">
    <location>
        <begin position="299"/>
        <end position="317"/>
    </location>
</feature>
<dbReference type="Pfam" id="PF03845">
    <property type="entry name" value="Spore_permease"/>
    <property type="match status" value="1"/>
</dbReference>
<dbReference type="NCBIfam" id="TIGR00912">
    <property type="entry name" value="2A0309"/>
    <property type="match status" value="1"/>
</dbReference>
<reference evidence="10" key="1">
    <citation type="submission" date="2016-10" db="EMBL/GenBank/DDBJ databases">
        <authorList>
            <person name="Varghese N."/>
            <person name="Submissions S."/>
        </authorList>
    </citation>
    <scope>NUCLEOTIDE SEQUENCE [LARGE SCALE GENOMIC DNA]</scope>
    <source>
        <strain evidence="10">CGMCC 1.10784</strain>
    </source>
</reference>
<feature type="transmembrane region" description="Helical" evidence="8">
    <location>
        <begin position="267"/>
        <end position="287"/>
    </location>
</feature>
<evidence type="ECO:0000313" key="9">
    <source>
        <dbReference type="EMBL" id="SFD53020.1"/>
    </source>
</evidence>
<comment type="similarity">
    <text evidence="2">Belongs to the amino acid-polyamine-organocation (APC) superfamily. Spore germination protein (SGP) (TC 2.A.3.9) family.</text>
</comment>
<keyword evidence="4" id="KW-0309">Germination</keyword>
<feature type="transmembrane region" description="Helical" evidence="8">
    <location>
        <begin position="332"/>
        <end position="355"/>
    </location>
</feature>
<dbReference type="Proteomes" id="UP000198855">
    <property type="component" value="Unassembled WGS sequence"/>
</dbReference>
<evidence type="ECO:0000256" key="4">
    <source>
        <dbReference type="ARBA" id="ARBA00022544"/>
    </source>
</evidence>
<dbReference type="InterPro" id="IPR004761">
    <property type="entry name" value="Spore_GerAB"/>
</dbReference>
<name>A0A1I1TC25_9BACL</name>
<evidence type="ECO:0000256" key="3">
    <source>
        <dbReference type="ARBA" id="ARBA00022448"/>
    </source>
</evidence>
<dbReference type="EMBL" id="FOMT01000001">
    <property type="protein sequence ID" value="SFD53020.1"/>
    <property type="molecule type" value="Genomic_DNA"/>
</dbReference>
<evidence type="ECO:0000256" key="1">
    <source>
        <dbReference type="ARBA" id="ARBA00004141"/>
    </source>
</evidence>
<evidence type="ECO:0000256" key="8">
    <source>
        <dbReference type="SAM" id="Phobius"/>
    </source>
</evidence>
<evidence type="ECO:0000256" key="5">
    <source>
        <dbReference type="ARBA" id="ARBA00022692"/>
    </source>
</evidence>
<feature type="transmembrane region" description="Helical" evidence="8">
    <location>
        <begin position="217"/>
        <end position="238"/>
    </location>
</feature>
<keyword evidence="5 8" id="KW-0812">Transmembrane</keyword>
<dbReference type="Gene3D" id="1.20.1740.10">
    <property type="entry name" value="Amino acid/polyamine transporter I"/>
    <property type="match status" value="1"/>
</dbReference>
<proteinExistence type="inferred from homology"/>
<accession>A0A1I1TC25</accession>
<feature type="transmembrane region" description="Helical" evidence="8">
    <location>
        <begin position="38"/>
        <end position="59"/>
    </location>
</feature>
<keyword evidence="6 8" id="KW-1133">Transmembrane helix</keyword>
<feature type="transmembrane region" description="Helical" evidence="8">
    <location>
        <begin position="110"/>
        <end position="133"/>
    </location>
</feature>
<sequence>MNNSITKNQLFFLVIKTQIGIGLLSLPSDIQESAGGDAWISVLGSGVVIQLLILAYWHLCSRYPEKNLSQMTVLFFGKYIGRAVNCIYYGFFVLIAGYACTLYVKLIKVWLLPLTPSWVLILLIIVIGIYLAVEDLRVIARFYQLASVLLFVLFAMSLATFVNDVHLSNVLPVGQAGISQIFKGSGKTFFAMLGFEVILFFIAQVKASPREVMKTLTLANCFVTLFYSYFVFICLIGFSQEALSKVKEPVLFLLRGLSFQLFDRLDLIFLSIWIIPMSTTIVSYLCLAGKTLTTTRKTYQRMVRISGVLILMLAIYMSTRESLDTFSKWMEYGYLIMIAAVPLLMWTMSFLLLSYHKRRLT</sequence>
<evidence type="ECO:0000256" key="6">
    <source>
        <dbReference type="ARBA" id="ARBA00022989"/>
    </source>
</evidence>
<keyword evidence="3" id="KW-0813">Transport</keyword>
<dbReference type="PANTHER" id="PTHR34975">
    <property type="entry name" value="SPORE GERMINATION PROTEIN A2"/>
    <property type="match status" value="1"/>
</dbReference>
<evidence type="ECO:0000313" key="10">
    <source>
        <dbReference type="Proteomes" id="UP000198855"/>
    </source>
</evidence>
<dbReference type="PANTHER" id="PTHR34975:SF2">
    <property type="entry name" value="SPORE GERMINATION PROTEIN A2"/>
    <property type="match status" value="1"/>
</dbReference>
<dbReference type="GO" id="GO:0009847">
    <property type="term" value="P:spore germination"/>
    <property type="evidence" value="ECO:0007669"/>
    <property type="project" value="InterPro"/>
</dbReference>
<feature type="transmembrane region" description="Helical" evidence="8">
    <location>
        <begin position="145"/>
        <end position="162"/>
    </location>
</feature>
<dbReference type="STRING" id="1045775.SAMN05216378_0334"/>
<evidence type="ECO:0000256" key="7">
    <source>
        <dbReference type="ARBA" id="ARBA00023136"/>
    </source>
</evidence>